<sequence>MNLKSRKANETVGEQRVRVVVAERNPLVVSALREMLECDGRFELLRSVQSGKEFLELAASTRFDVAVIGWKLADMDGADILAEVQNRKLDLRITVFSNDHDIGILKQCVRLGAQGYCFQFDDPPIIFETILAVAHGRICIPYIDINKVNDTPLSQLTVRERELLAVLSDGWTNLQIATRTGISENTVKYHLKNLYDKLAVRNRAMAVALYANEKRRNSKSPFG</sequence>
<reference evidence="5 6" key="1">
    <citation type="submission" date="2023-08" db="EMBL/GenBank/DDBJ databases">
        <title>Implementing the SeqCode for naming new Mesorhizobium species isolated from Vachellia karroo root nodules.</title>
        <authorList>
            <person name="Van Lill M."/>
        </authorList>
    </citation>
    <scope>NUCLEOTIDE SEQUENCE [LARGE SCALE GENOMIC DNA]</scope>
    <source>
        <strain evidence="5 6">VK23A</strain>
    </source>
</reference>
<dbReference type="Proteomes" id="UP001271780">
    <property type="component" value="Unassembled WGS sequence"/>
</dbReference>
<dbReference type="Pfam" id="PF00196">
    <property type="entry name" value="GerE"/>
    <property type="match status" value="1"/>
</dbReference>
<protein>
    <submittedName>
        <fullName evidence="5">Response regulator transcription factor</fullName>
    </submittedName>
</protein>
<dbReference type="SMART" id="SM00448">
    <property type="entry name" value="REC"/>
    <property type="match status" value="1"/>
</dbReference>
<dbReference type="InterPro" id="IPR016032">
    <property type="entry name" value="Sig_transdc_resp-reg_C-effctor"/>
</dbReference>
<dbReference type="RefSeq" id="WP_320317620.1">
    <property type="nucleotide sequence ID" value="NZ_JAVIIX010000011.1"/>
</dbReference>
<feature type="domain" description="Response regulatory" evidence="4">
    <location>
        <begin position="18"/>
        <end position="134"/>
    </location>
</feature>
<organism evidence="5 6">
    <name type="scientific">Mesorhizobium dulcispinae</name>
    <dbReference type="NCBI Taxonomy" id="3072316"/>
    <lineage>
        <taxon>Bacteria</taxon>
        <taxon>Pseudomonadati</taxon>
        <taxon>Pseudomonadota</taxon>
        <taxon>Alphaproteobacteria</taxon>
        <taxon>Hyphomicrobiales</taxon>
        <taxon>Phyllobacteriaceae</taxon>
        <taxon>Mesorhizobium</taxon>
    </lineage>
</organism>
<dbReference type="PROSITE" id="PS50110">
    <property type="entry name" value="RESPONSE_REGULATORY"/>
    <property type="match status" value="1"/>
</dbReference>
<dbReference type="EMBL" id="JAVIIZ010000012">
    <property type="protein sequence ID" value="MDX8474420.1"/>
    <property type="molecule type" value="Genomic_DNA"/>
</dbReference>
<dbReference type="InterPro" id="IPR000792">
    <property type="entry name" value="Tscrpt_reg_LuxR_C"/>
</dbReference>
<evidence type="ECO:0000313" key="6">
    <source>
        <dbReference type="Proteomes" id="UP001271780"/>
    </source>
</evidence>
<dbReference type="CDD" id="cd06170">
    <property type="entry name" value="LuxR_C_like"/>
    <property type="match status" value="1"/>
</dbReference>
<evidence type="ECO:0000256" key="1">
    <source>
        <dbReference type="ARBA" id="ARBA00023125"/>
    </source>
</evidence>
<evidence type="ECO:0000313" key="5">
    <source>
        <dbReference type="EMBL" id="MDX8474420.1"/>
    </source>
</evidence>
<name>A0ABU4XI28_9HYPH</name>
<dbReference type="Gene3D" id="1.10.10.10">
    <property type="entry name" value="Winged helix-like DNA-binding domain superfamily/Winged helix DNA-binding domain"/>
    <property type="match status" value="1"/>
</dbReference>
<dbReference type="InterPro" id="IPR039420">
    <property type="entry name" value="WalR-like"/>
</dbReference>
<feature type="domain" description="HTH luxR-type" evidence="3">
    <location>
        <begin position="149"/>
        <end position="214"/>
    </location>
</feature>
<proteinExistence type="predicted"/>
<dbReference type="InterPro" id="IPR011006">
    <property type="entry name" value="CheY-like_superfamily"/>
</dbReference>
<dbReference type="Pfam" id="PF00072">
    <property type="entry name" value="Response_reg"/>
    <property type="match status" value="1"/>
</dbReference>
<dbReference type="SUPFAM" id="SSF46894">
    <property type="entry name" value="C-terminal effector domain of the bipartite response regulators"/>
    <property type="match status" value="1"/>
</dbReference>
<dbReference type="InterPro" id="IPR001789">
    <property type="entry name" value="Sig_transdc_resp-reg_receiver"/>
</dbReference>
<dbReference type="PROSITE" id="PS00622">
    <property type="entry name" value="HTH_LUXR_1"/>
    <property type="match status" value="1"/>
</dbReference>
<accession>A0ABU4XI28</accession>
<dbReference type="PANTHER" id="PTHR43214:SF43">
    <property type="entry name" value="TWO-COMPONENT RESPONSE REGULATOR"/>
    <property type="match status" value="1"/>
</dbReference>
<dbReference type="PANTHER" id="PTHR43214">
    <property type="entry name" value="TWO-COMPONENT RESPONSE REGULATOR"/>
    <property type="match status" value="1"/>
</dbReference>
<comment type="caution">
    <text evidence="5">The sequence shown here is derived from an EMBL/GenBank/DDBJ whole genome shotgun (WGS) entry which is preliminary data.</text>
</comment>
<dbReference type="PRINTS" id="PR00038">
    <property type="entry name" value="HTHLUXR"/>
</dbReference>
<comment type="caution">
    <text evidence="2">Lacks conserved residue(s) required for the propagation of feature annotation.</text>
</comment>
<dbReference type="PROSITE" id="PS50043">
    <property type="entry name" value="HTH_LUXR_2"/>
    <property type="match status" value="1"/>
</dbReference>
<evidence type="ECO:0000259" key="3">
    <source>
        <dbReference type="PROSITE" id="PS50043"/>
    </source>
</evidence>
<dbReference type="InterPro" id="IPR036388">
    <property type="entry name" value="WH-like_DNA-bd_sf"/>
</dbReference>
<dbReference type="SMART" id="SM00421">
    <property type="entry name" value="HTH_LUXR"/>
    <property type="match status" value="1"/>
</dbReference>
<keyword evidence="1" id="KW-0238">DNA-binding</keyword>
<evidence type="ECO:0000256" key="2">
    <source>
        <dbReference type="PROSITE-ProRule" id="PRU00169"/>
    </source>
</evidence>
<dbReference type="SUPFAM" id="SSF52172">
    <property type="entry name" value="CheY-like"/>
    <property type="match status" value="1"/>
</dbReference>
<dbReference type="Gene3D" id="3.40.50.2300">
    <property type="match status" value="1"/>
</dbReference>
<gene>
    <name evidence="5" type="ORF">RFM27_20265</name>
</gene>
<keyword evidence="6" id="KW-1185">Reference proteome</keyword>
<evidence type="ECO:0000259" key="4">
    <source>
        <dbReference type="PROSITE" id="PS50110"/>
    </source>
</evidence>